<feature type="compositionally biased region" description="Polar residues" evidence="1">
    <location>
        <begin position="580"/>
        <end position="595"/>
    </location>
</feature>
<feature type="compositionally biased region" description="Low complexity" evidence="1">
    <location>
        <begin position="65"/>
        <end position="109"/>
    </location>
</feature>
<feature type="region of interest" description="Disordered" evidence="1">
    <location>
        <begin position="566"/>
        <end position="595"/>
    </location>
</feature>
<evidence type="ECO:0000256" key="2">
    <source>
        <dbReference type="SAM" id="Phobius"/>
    </source>
</evidence>
<accession>A0ABU0Q1H7</accession>
<feature type="compositionally biased region" description="Pro residues" evidence="1">
    <location>
        <begin position="42"/>
        <end position="55"/>
    </location>
</feature>
<protein>
    <submittedName>
        <fullName evidence="3">Uncharacterized protein</fullName>
    </submittedName>
</protein>
<name>A0ABU0Q1H7_STRAH</name>
<dbReference type="Proteomes" id="UP001243364">
    <property type="component" value="Unassembled WGS sequence"/>
</dbReference>
<dbReference type="EMBL" id="JAUSYA010000001">
    <property type="protein sequence ID" value="MDQ0684518.1"/>
    <property type="molecule type" value="Genomic_DNA"/>
</dbReference>
<reference evidence="3 4" key="1">
    <citation type="submission" date="2023-07" db="EMBL/GenBank/DDBJ databases">
        <title>Comparative genomics of wheat-associated soil bacteria to identify genetic determinants of phenazine resistance.</title>
        <authorList>
            <person name="Mouncey N."/>
        </authorList>
    </citation>
    <scope>NUCLEOTIDE SEQUENCE [LARGE SCALE GENOMIC DNA]</scope>
    <source>
        <strain evidence="3 4">W4I19-2</strain>
    </source>
</reference>
<keyword evidence="2" id="KW-1133">Transmembrane helix</keyword>
<evidence type="ECO:0000256" key="1">
    <source>
        <dbReference type="SAM" id="MobiDB-lite"/>
    </source>
</evidence>
<keyword evidence="2" id="KW-0472">Membrane</keyword>
<feature type="compositionally biased region" description="Polar residues" evidence="1">
    <location>
        <begin position="456"/>
        <end position="465"/>
    </location>
</feature>
<feature type="compositionally biased region" description="Pro residues" evidence="1">
    <location>
        <begin position="186"/>
        <end position="196"/>
    </location>
</feature>
<feature type="compositionally biased region" description="Low complexity" evidence="1">
    <location>
        <begin position="197"/>
        <end position="206"/>
    </location>
</feature>
<proteinExistence type="predicted"/>
<feature type="region of interest" description="Disordered" evidence="1">
    <location>
        <begin position="1"/>
        <end position="413"/>
    </location>
</feature>
<feature type="compositionally biased region" description="Basic and acidic residues" evidence="1">
    <location>
        <begin position="397"/>
        <end position="412"/>
    </location>
</feature>
<evidence type="ECO:0000313" key="4">
    <source>
        <dbReference type="Proteomes" id="UP001243364"/>
    </source>
</evidence>
<feature type="compositionally biased region" description="Pro residues" evidence="1">
    <location>
        <begin position="261"/>
        <end position="271"/>
    </location>
</feature>
<organism evidence="3 4">
    <name type="scientific">Streptomyces achromogenes</name>
    <dbReference type="NCBI Taxonomy" id="67255"/>
    <lineage>
        <taxon>Bacteria</taxon>
        <taxon>Bacillati</taxon>
        <taxon>Actinomycetota</taxon>
        <taxon>Actinomycetes</taxon>
        <taxon>Kitasatosporales</taxon>
        <taxon>Streptomycetaceae</taxon>
        <taxon>Streptomyces</taxon>
    </lineage>
</organism>
<dbReference type="RefSeq" id="WP_307043867.1">
    <property type="nucleotide sequence ID" value="NZ_JAUSYA010000001.1"/>
</dbReference>
<comment type="caution">
    <text evidence="3">The sequence shown here is derived from an EMBL/GenBank/DDBJ whole genome shotgun (WGS) entry which is preliminary data.</text>
</comment>
<feature type="region of interest" description="Disordered" evidence="1">
    <location>
        <begin position="438"/>
        <end position="470"/>
    </location>
</feature>
<sequence>MTQSGQGEEPSAQPAREGIVLPSDGGEPLLPGTTPDVRRPPARPQPHPGTAPEPYPGGYDGGQYGQQPTGQQPYGQQTGQQAYGEQPYGQQAQGQQPYGQPDGQQAYGPRDYGQQAEYGQPAAAGGQTWGQPWGPDQQPPAPQQPDQSWPLPPDQAHRRHQPEQQDQWGASPQDPWNGGRQTGAGPLPPEGAPAPAAPAYGQGRPGTPLPPVATPSASVDEGATQYIPPVPAAPGDEGATQYLPPIPAAPADEGATQYLPPVGPGALPPEAPAESTHFLGRTPQNPGPRHPQGTPGAMPGGHPDAEATQYIPPVAAPAGGDRQQPPAGFEGLFRDEPAGDGPAGSTQLLPRFDEPDAPAPGGRPGRGGGPAARPAQAGYARPAHIPPGDPSAAGRRGARDDDGGRGRGDRTGSRLPLFAAIGVALVVVGVGAGAMLGGGGSDKGDDNKTVAASAPATGQSGSASSDGAREQAAELDKLLADSGSSRASVISAVADVKACGDLARAATDLRDAAKQRTGLVTRLSGLKVDRLPDHTALTTALTKAWQASASADDHYAAWADQVAADKKKNCKRGSARTTEETQAGNRASGTASGQKAQAAKLWNAIARKYGLTERRPTQL</sequence>
<keyword evidence="2" id="KW-0812">Transmembrane</keyword>
<keyword evidence="4" id="KW-1185">Reference proteome</keyword>
<gene>
    <name evidence="3" type="ORF">QFZ56_003481</name>
</gene>
<evidence type="ECO:0000313" key="3">
    <source>
        <dbReference type="EMBL" id="MDQ0684518.1"/>
    </source>
</evidence>
<feature type="compositionally biased region" description="Low complexity" evidence="1">
    <location>
        <begin position="119"/>
        <end position="136"/>
    </location>
</feature>
<feature type="transmembrane region" description="Helical" evidence="2">
    <location>
        <begin position="415"/>
        <end position="436"/>
    </location>
</feature>
<feature type="compositionally biased region" description="Low complexity" evidence="1">
    <location>
        <begin position="371"/>
        <end position="383"/>
    </location>
</feature>